<evidence type="ECO:0000313" key="3">
    <source>
        <dbReference type="Proteomes" id="UP001054945"/>
    </source>
</evidence>
<dbReference type="EMBL" id="BPLR01020475">
    <property type="protein sequence ID" value="GIX79204.1"/>
    <property type="molecule type" value="Genomic_DNA"/>
</dbReference>
<keyword evidence="3" id="KW-1185">Reference proteome</keyword>
<gene>
    <name evidence="2" type="ORF">CEXT_711591</name>
</gene>
<name>A0AAV4N4C1_CAEEX</name>
<protein>
    <submittedName>
        <fullName evidence="2">Uncharacterized protein</fullName>
    </submittedName>
</protein>
<feature type="compositionally biased region" description="Low complexity" evidence="1">
    <location>
        <begin position="43"/>
        <end position="52"/>
    </location>
</feature>
<feature type="region of interest" description="Disordered" evidence="1">
    <location>
        <begin position="20"/>
        <end position="79"/>
    </location>
</feature>
<comment type="caution">
    <text evidence="2">The sequence shown here is derived from an EMBL/GenBank/DDBJ whole genome shotgun (WGS) entry which is preliminary data.</text>
</comment>
<reference evidence="2 3" key="1">
    <citation type="submission" date="2021-06" db="EMBL/GenBank/DDBJ databases">
        <title>Caerostris extrusa draft genome.</title>
        <authorList>
            <person name="Kono N."/>
            <person name="Arakawa K."/>
        </authorList>
    </citation>
    <scope>NUCLEOTIDE SEQUENCE [LARGE SCALE GENOMIC DNA]</scope>
</reference>
<accession>A0AAV4N4C1</accession>
<evidence type="ECO:0000256" key="1">
    <source>
        <dbReference type="SAM" id="MobiDB-lite"/>
    </source>
</evidence>
<proteinExistence type="predicted"/>
<dbReference type="AlphaFoldDB" id="A0AAV4N4C1"/>
<sequence length="79" mass="8753">MKADLVKSRGELSMKLKLKERRQVKQEVPPAPQQQGGGRLGVRRGPLVVVTPGHEREPGGGGTGTRHRRTRRGIEMCQM</sequence>
<dbReference type="Proteomes" id="UP001054945">
    <property type="component" value="Unassembled WGS sequence"/>
</dbReference>
<organism evidence="2 3">
    <name type="scientific">Caerostris extrusa</name>
    <name type="common">Bark spider</name>
    <name type="synonym">Caerostris bankana</name>
    <dbReference type="NCBI Taxonomy" id="172846"/>
    <lineage>
        <taxon>Eukaryota</taxon>
        <taxon>Metazoa</taxon>
        <taxon>Ecdysozoa</taxon>
        <taxon>Arthropoda</taxon>
        <taxon>Chelicerata</taxon>
        <taxon>Arachnida</taxon>
        <taxon>Araneae</taxon>
        <taxon>Araneomorphae</taxon>
        <taxon>Entelegynae</taxon>
        <taxon>Araneoidea</taxon>
        <taxon>Araneidae</taxon>
        <taxon>Caerostris</taxon>
    </lineage>
</organism>
<evidence type="ECO:0000313" key="2">
    <source>
        <dbReference type="EMBL" id="GIX79204.1"/>
    </source>
</evidence>